<protein>
    <submittedName>
        <fullName evidence="1">Uncharacterized protein</fullName>
    </submittedName>
</protein>
<comment type="caution">
    <text evidence="1">The sequence shown here is derived from an EMBL/GenBank/DDBJ whole genome shotgun (WGS) entry which is preliminary data.</text>
</comment>
<reference evidence="1" key="1">
    <citation type="submission" date="2022-05" db="EMBL/GenBank/DDBJ databases">
        <title>Chromosome-level genome of Chaenocephalus aceratus.</title>
        <authorList>
            <person name="Park H."/>
        </authorList>
    </citation>
    <scope>NUCLEOTIDE SEQUENCE</scope>
    <source>
        <strain evidence="1">KU_202001</strain>
    </source>
</reference>
<feature type="non-terminal residue" evidence="1">
    <location>
        <position position="729"/>
    </location>
</feature>
<gene>
    <name evidence="1" type="ORF">KUCAC02_027242</name>
</gene>
<evidence type="ECO:0000313" key="2">
    <source>
        <dbReference type="Proteomes" id="UP001057452"/>
    </source>
</evidence>
<evidence type="ECO:0000313" key="1">
    <source>
        <dbReference type="EMBL" id="KAI4807435.1"/>
    </source>
</evidence>
<proteinExistence type="predicted"/>
<name>A0ACB9W488_CHAAC</name>
<sequence>AEAKKLEDSSLYLNLPTTKMELEEKGYSTTGKHTHNLGNCTISKDSFQIATLVCSTKLTQNVDLLGLLKWRSNISLLQQNLRQLMKVEGGEVVKFLQDTLDALFNIMMENSDSDTFDTLVFDALVFIIGLIADRKFQHFNPVLETYIRKHFSATLAYTKLTKVLKNYVDNAEKLTEQLLRAMKALEYIFKFIVRSRVLFNQLYENKGEADFMESLRNLFTSFNDMMNSNSENTGMVKGAALKYVPTIVNDVKLVFDPKELSKLFTEFILKVPLGRLVKQKLDCLIDIVHSDLFTHHDCREIFLPLMTDQLKFHLEKREEPKACCQLLSDILEVLYRKDVGPTQWHVQIVMEKLLRTVNRTVISMGRDSPHIGSFVASMTATLRQMDDYHYAHLISTFGKIRSDVVDFLMETFIMFKDLIGKNVYSSDWVIMNMMQNKVFLRAINQYAEVLNKKFLDQTNFELQLWNNYFHLAVAFLTQESLQLENFSSDKRAKIFQKYQDMRRHIGFEIRDMWYNLGPHKIKFIPEMVGPILEMTLVPEIELRKATIPIFFDMMQCEFHFRCNFQQFENEIITKLDHEVEGGRGDEQYKVLFQKILLEHCRKHKYLAKTGENFVSLVVRLLERLLDYRTIMHDENKENRMSCTVNVLNFYKEIDREEMYIRYLYKLCDLHKECDNYTEAAYTLLLHAKLLKWSDEQCAAHLTQRDHAATQGQLKDQLYQQIINYFDKGK</sequence>
<accession>A0ACB9W488</accession>
<dbReference type="Proteomes" id="UP001057452">
    <property type="component" value="Chromosome 19"/>
</dbReference>
<feature type="non-terminal residue" evidence="1">
    <location>
        <position position="1"/>
    </location>
</feature>
<organism evidence="1 2">
    <name type="scientific">Chaenocephalus aceratus</name>
    <name type="common">Blackfin icefish</name>
    <name type="synonym">Chaenichthys aceratus</name>
    <dbReference type="NCBI Taxonomy" id="36190"/>
    <lineage>
        <taxon>Eukaryota</taxon>
        <taxon>Metazoa</taxon>
        <taxon>Chordata</taxon>
        <taxon>Craniata</taxon>
        <taxon>Vertebrata</taxon>
        <taxon>Euteleostomi</taxon>
        <taxon>Actinopterygii</taxon>
        <taxon>Neopterygii</taxon>
        <taxon>Teleostei</taxon>
        <taxon>Neoteleostei</taxon>
        <taxon>Acanthomorphata</taxon>
        <taxon>Eupercaria</taxon>
        <taxon>Perciformes</taxon>
        <taxon>Notothenioidei</taxon>
        <taxon>Channichthyidae</taxon>
        <taxon>Chaenocephalus</taxon>
    </lineage>
</organism>
<dbReference type="EMBL" id="CM043803">
    <property type="protein sequence ID" value="KAI4807435.1"/>
    <property type="molecule type" value="Genomic_DNA"/>
</dbReference>
<keyword evidence="2" id="KW-1185">Reference proteome</keyword>